<accession>A0A9N9HUV0</accession>
<comment type="caution">
    <text evidence="2">The sequence shown here is derived from an EMBL/GenBank/DDBJ whole genome shotgun (WGS) entry which is preliminary data.</text>
</comment>
<reference evidence="2" key="1">
    <citation type="submission" date="2021-06" db="EMBL/GenBank/DDBJ databases">
        <authorList>
            <person name="Kallberg Y."/>
            <person name="Tangrot J."/>
            <person name="Rosling A."/>
        </authorList>
    </citation>
    <scope>NUCLEOTIDE SEQUENCE</scope>
    <source>
        <strain evidence="2">87-6 pot B 2015</strain>
    </source>
</reference>
<proteinExistence type="predicted"/>
<feature type="region of interest" description="Disordered" evidence="1">
    <location>
        <begin position="1"/>
        <end position="60"/>
    </location>
</feature>
<dbReference type="EMBL" id="CAJVPP010009740">
    <property type="protein sequence ID" value="CAG8706746.1"/>
    <property type="molecule type" value="Genomic_DNA"/>
</dbReference>
<evidence type="ECO:0000256" key="1">
    <source>
        <dbReference type="SAM" id="MobiDB-lite"/>
    </source>
</evidence>
<organism evidence="2 3">
    <name type="scientific">Funneliformis mosseae</name>
    <name type="common">Endomycorrhizal fungus</name>
    <name type="synonym">Glomus mosseae</name>
    <dbReference type="NCBI Taxonomy" id="27381"/>
    <lineage>
        <taxon>Eukaryota</taxon>
        <taxon>Fungi</taxon>
        <taxon>Fungi incertae sedis</taxon>
        <taxon>Mucoromycota</taxon>
        <taxon>Glomeromycotina</taxon>
        <taxon>Glomeromycetes</taxon>
        <taxon>Glomerales</taxon>
        <taxon>Glomeraceae</taxon>
        <taxon>Funneliformis</taxon>
    </lineage>
</organism>
<gene>
    <name evidence="2" type="ORF">FMOSSE_LOCUS14066</name>
</gene>
<keyword evidence="3" id="KW-1185">Reference proteome</keyword>
<name>A0A9N9HUV0_FUNMO</name>
<protein>
    <submittedName>
        <fullName evidence="2">4930_t:CDS:1</fullName>
    </submittedName>
</protein>
<evidence type="ECO:0000313" key="2">
    <source>
        <dbReference type="EMBL" id="CAG8706746.1"/>
    </source>
</evidence>
<evidence type="ECO:0000313" key="3">
    <source>
        <dbReference type="Proteomes" id="UP000789375"/>
    </source>
</evidence>
<dbReference type="Proteomes" id="UP000789375">
    <property type="component" value="Unassembled WGS sequence"/>
</dbReference>
<dbReference type="AlphaFoldDB" id="A0A9N9HUV0"/>
<sequence>MTSSREEDEKQPKGASYATEISATEDYENVYFDNDPIPQSVKETNKEVDLQSDRVDDNSD</sequence>
<feature type="compositionally biased region" description="Basic and acidic residues" evidence="1">
    <location>
        <begin position="1"/>
        <end position="12"/>
    </location>
</feature>
<feature type="compositionally biased region" description="Basic and acidic residues" evidence="1">
    <location>
        <begin position="43"/>
        <end position="60"/>
    </location>
</feature>